<feature type="repeat" description="PPR" evidence="2">
    <location>
        <begin position="214"/>
        <end position="244"/>
    </location>
</feature>
<evidence type="ECO:0000313" key="4">
    <source>
        <dbReference type="Proteomes" id="UP000288805"/>
    </source>
</evidence>
<dbReference type="Pfam" id="PF01535">
    <property type="entry name" value="PPR"/>
    <property type="match status" value="5"/>
</dbReference>
<keyword evidence="1" id="KW-0677">Repeat</keyword>
<organism evidence="3 4">
    <name type="scientific">Vitis vinifera</name>
    <name type="common">Grape</name>
    <dbReference type="NCBI Taxonomy" id="29760"/>
    <lineage>
        <taxon>Eukaryota</taxon>
        <taxon>Viridiplantae</taxon>
        <taxon>Streptophyta</taxon>
        <taxon>Embryophyta</taxon>
        <taxon>Tracheophyta</taxon>
        <taxon>Spermatophyta</taxon>
        <taxon>Magnoliopsida</taxon>
        <taxon>eudicotyledons</taxon>
        <taxon>Gunneridae</taxon>
        <taxon>Pentapetalae</taxon>
        <taxon>rosids</taxon>
        <taxon>Vitales</taxon>
        <taxon>Vitaceae</taxon>
        <taxon>Viteae</taxon>
        <taxon>Vitis</taxon>
    </lineage>
</organism>
<dbReference type="Gene3D" id="1.25.40.10">
    <property type="entry name" value="Tetratricopeptide repeat domain"/>
    <property type="match status" value="5"/>
</dbReference>
<feature type="repeat" description="PPR" evidence="2">
    <location>
        <begin position="518"/>
        <end position="552"/>
    </location>
</feature>
<dbReference type="FunFam" id="1.25.40.10:FF:002432">
    <property type="entry name" value="Pentatricopeptide repeat-containing protein At2g17210"/>
    <property type="match status" value="1"/>
</dbReference>
<name>A0A438EL00_VITVI</name>
<feature type="repeat" description="PPR" evidence="2">
    <location>
        <begin position="114"/>
        <end position="148"/>
    </location>
</feature>
<dbReference type="InterPro" id="IPR011990">
    <property type="entry name" value="TPR-like_helical_dom_sf"/>
</dbReference>
<feature type="repeat" description="PPR" evidence="2">
    <location>
        <begin position="553"/>
        <end position="588"/>
    </location>
</feature>
<dbReference type="PANTHER" id="PTHR47926:SF452">
    <property type="entry name" value="PENTATRICOPEPTIDE REPEAT-CONTAINING PROTEIN"/>
    <property type="match status" value="1"/>
</dbReference>
<protein>
    <submittedName>
        <fullName evidence="3">Pentatricopeptide repeat-containing protein</fullName>
    </submittedName>
</protein>
<comment type="caution">
    <text evidence="3">The sequence shown here is derived from an EMBL/GenBank/DDBJ whole genome shotgun (WGS) entry which is preliminary data.</text>
</comment>
<feature type="repeat" description="PPR" evidence="2">
    <location>
        <begin position="417"/>
        <end position="451"/>
    </location>
</feature>
<evidence type="ECO:0000256" key="1">
    <source>
        <dbReference type="ARBA" id="ARBA00022737"/>
    </source>
</evidence>
<dbReference type="PANTHER" id="PTHR47926">
    <property type="entry name" value="PENTATRICOPEPTIDE REPEAT-CONTAINING PROTEIN"/>
    <property type="match status" value="1"/>
</dbReference>
<feature type="repeat" description="PPR" evidence="2">
    <location>
        <begin position="386"/>
        <end position="416"/>
    </location>
</feature>
<dbReference type="InterPro" id="IPR046960">
    <property type="entry name" value="PPR_At4g14850-like_plant"/>
</dbReference>
<dbReference type="PROSITE" id="PS51375">
    <property type="entry name" value="PPR"/>
    <property type="match status" value="7"/>
</dbReference>
<evidence type="ECO:0000313" key="3">
    <source>
        <dbReference type="EMBL" id="RVW48308.1"/>
    </source>
</evidence>
<dbReference type="FunFam" id="1.25.40.10:FF:000227">
    <property type="entry name" value="Pentatricopeptide repeat-containing protein At3g13880"/>
    <property type="match status" value="2"/>
</dbReference>
<dbReference type="Proteomes" id="UP000288805">
    <property type="component" value="Unassembled WGS sequence"/>
</dbReference>
<dbReference type="AlphaFoldDB" id="A0A438EL00"/>
<dbReference type="GO" id="GO:0009451">
    <property type="term" value="P:RNA modification"/>
    <property type="evidence" value="ECO:0007669"/>
    <property type="project" value="InterPro"/>
</dbReference>
<evidence type="ECO:0000256" key="2">
    <source>
        <dbReference type="PROSITE-ProRule" id="PRU00708"/>
    </source>
</evidence>
<proteinExistence type="predicted"/>
<dbReference type="FunFam" id="1.25.40.10:FF:001079">
    <property type="entry name" value="Pentatricopeptide repeat-containing protein At2g17210"/>
    <property type="match status" value="1"/>
</dbReference>
<gene>
    <name evidence="3" type="primary">PCMP-E77_2</name>
    <name evidence="3" type="ORF">CK203_069521</name>
</gene>
<dbReference type="InterPro" id="IPR002885">
    <property type="entry name" value="PPR_rpt"/>
</dbReference>
<feature type="repeat" description="PPR" evidence="2">
    <location>
        <begin position="316"/>
        <end position="350"/>
    </location>
</feature>
<reference evidence="3 4" key="1">
    <citation type="journal article" date="2018" name="PLoS Genet.">
        <title>Population sequencing reveals clonal diversity and ancestral inbreeding in the grapevine cultivar Chardonnay.</title>
        <authorList>
            <person name="Roach M.J."/>
            <person name="Johnson D.L."/>
            <person name="Bohlmann J."/>
            <person name="van Vuuren H.J."/>
            <person name="Jones S.J."/>
            <person name="Pretorius I.S."/>
            <person name="Schmidt S.A."/>
            <person name="Borneman A.R."/>
        </authorList>
    </citation>
    <scope>NUCLEOTIDE SEQUENCE [LARGE SCALE GENOMIC DNA]</scope>
    <source>
        <strain evidence="4">cv. Chardonnay</strain>
        <tissue evidence="3">Leaf</tissue>
    </source>
</reference>
<accession>A0A438EL00</accession>
<dbReference type="EMBL" id="QGNW01001255">
    <property type="protein sequence ID" value="RVW48308.1"/>
    <property type="molecule type" value="Genomic_DNA"/>
</dbReference>
<dbReference type="GO" id="GO:0003723">
    <property type="term" value="F:RNA binding"/>
    <property type="evidence" value="ECO:0007669"/>
    <property type="project" value="InterPro"/>
</dbReference>
<sequence length="742" mass="81972">MRFPTTPLAPKLPNWNLGIKDSTNRKWWDSWEACSRYHQMKKAGAQLTDPTLVHSILKACSSLPVRHGKSIHASLLKQGFDSLTSTGNSIMDFYMKTGALDSALFVFDSMRSRDSVSWNIMIHGHLSRGASDEGLWWFRQARVIAFEPNVSTLVLAIHACRSLGAMEEGLKMHGYIIRSGFLDIPSVQNSLLSMYADTDMEHAEELFDEMCERDVISWSVMIGGYVQTGEAQMALQLFLEMASNARIELDGITMVSVLKACANTGDISMGRSVHGVVICRGLDYDLFVGNSIIDMYSKWDDHESAFKAFNEMPCRNTVSWNSIISGLVRTEKHSEALSLFYSMGKAGFRADEVTLVNLLQSCKYFVDPFQCKFIHSIVIRWGYELNEFVINSLIDAYSKCDLIELAWKLFDRLKTKDTVSWSAMIAGFNHCGKPDEAIALFQEMNQAQEKPNGVTILSLLEAFSVSADLKRSKWAHGIAIRRGLAAEVAVGTAILDMYAKCGEIGLSRKAFDQIPEKNIVSWGAMIAACGMNGLARDALALLSEMKLHGLKPNAVTTLSVLSACSHGGLVEEGLSFFENMVQDHGVEPGLEHYSCMVDMLGRAGKLNSAMNLIEKMPERMRDGAGLWGALLSACRSSGNSRLGAGAASRVLKLEPQSSAGYFLASSMYAASGLWADAAKMRWLVKVRGVRVVAGYSLVHVEDKAWRFVAGDESHPRAGEIWGVVEQLHDCMKIAERNESDCS</sequence>
<dbReference type="NCBIfam" id="TIGR00756">
    <property type="entry name" value="PPR"/>
    <property type="match status" value="5"/>
</dbReference>
<dbReference type="FunFam" id="1.25.40.10:FF:001324">
    <property type="entry name" value="Empty pericarp7"/>
    <property type="match status" value="1"/>
</dbReference>
<dbReference type="Pfam" id="PF13041">
    <property type="entry name" value="PPR_2"/>
    <property type="match status" value="3"/>
</dbReference>